<feature type="signal peptide" evidence="1">
    <location>
        <begin position="1"/>
        <end position="20"/>
    </location>
</feature>
<dbReference type="RefSeq" id="XP_047841665.1">
    <property type="nucleotide sequence ID" value="XM_047985688.1"/>
</dbReference>
<evidence type="ECO:0000313" key="2">
    <source>
        <dbReference type="EMBL" id="UNI18184.1"/>
    </source>
</evidence>
<keyword evidence="1" id="KW-0732">Signal</keyword>
<organism evidence="2 3">
    <name type="scientific">Purpureocillium takamizusanense</name>
    <dbReference type="NCBI Taxonomy" id="2060973"/>
    <lineage>
        <taxon>Eukaryota</taxon>
        <taxon>Fungi</taxon>
        <taxon>Dikarya</taxon>
        <taxon>Ascomycota</taxon>
        <taxon>Pezizomycotina</taxon>
        <taxon>Sordariomycetes</taxon>
        <taxon>Hypocreomycetidae</taxon>
        <taxon>Hypocreales</taxon>
        <taxon>Ophiocordycipitaceae</taxon>
        <taxon>Purpureocillium</taxon>
    </lineage>
</organism>
<evidence type="ECO:0000313" key="3">
    <source>
        <dbReference type="Proteomes" id="UP000829364"/>
    </source>
</evidence>
<name>A0A9Q8VAT0_9HYPO</name>
<proteinExistence type="predicted"/>
<dbReference type="Proteomes" id="UP000829364">
    <property type="component" value="Chromosome 3"/>
</dbReference>
<protein>
    <recommendedName>
        <fullName evidence="4">YHYH domain-containing protein</fullName>
    </recommendedName>
</protein>
<reference evidence="2" key="1">
    <citation type="submission" date="2021-11" db="EMBL/GenBank/DDBJ databases">
        <title>Purpureocillium_takamizusanense_genome.</title>
        <authorList>
            <person name="Nguyen N.-H."/>
        </authorList>
    </citation>
    <scope>NUCLEOTIDE SEQUENCE</scope>
    <source>
        <strain evidence="2">PT3</strain>
    </source>
</reference>
<evidence type="ECO:0008006" key="4">
    <source>
        <dbReference type="Google" id="ProtNLM"/>
    </source>
</evidence>
<dbReference type="EMBL" id="CP086356">
    <property type="protein sequence ID" value="UNI18184.1"/>
    <property type="molecule type" value="Genomic_DNA"/>
</dbReference>
<gene>
    <name evidence="2" type="ORF">JDV02_004468</name>
</gene>
<accession>A0A9Q8VAT0</accession>
<sequence>MRSAIFYPLVASLLGHAAMASPATTTGPDGPDAGTHVRRGDSYHVHCPSSILNGPLRKPCYEDTYCLGSVYQVRSSDKSCCSSCSCVKD</sequence>
<evidence type="ECO:0000256" key="1">
    <source>
        <dbReference type="SAM" id="SignalP"/>
    </source>
</evidence>
<feature type="chain" id="PRO_5040206731" description="YHYH domain-containing protein" evidence="1">
    <location>
        <begin position="21"/>
        <end position="89"/>
    </location>
</feature>
<dbReference type="KEGG" id="ptkz:JDV02_004468"/>
<dbReference type="GeneID" id="72066422"/>
<dbReference type="AlphaFoldDB" id="A0A9Q8VAT0"/>
<keyword evidence="3" id="KW-1185">Reference proteome</keyword>